<protein>
    <submittedName>
        <fullName evidence="6">Calcium/calmodulin-dependent protein kinase type 1</fullName>
    </submittedName>
</protein>
<evidence type="ECO:0000259" key="5">
    <source>
        <dbReference type="PROSITE" id="PS50011"/>
    </source>
</evidence>
<dbReference type="InterPro" id="IPR000719">
    <property type="entry name" value="Prot_kinase_dom"/>
</dbReference>
<dbReference type="InterPro" id="IPR008271">
    <property type="entry name" value="Ser/Thr_kinase_AS"/>
</dbReference>
<evidence type="ECO:0000313" key="7">
    <source>
        <dbReference type="Proteomes" id="UP000825002"/>
    </source>
</evidence>
<feature type="compositionally biased region" description="Low complexity" evidence="4">
    <location>
        <begin position="85"/>
        <end position="102"/>
    </location>
</feature>
<dbReference type="Pfam" id="PF00069">
    <property type="entry name" value="Pkinase"/>
    <property type="match status" value="1"/>
</dbReference>
<dbReference type="GO" id="GO:0016301">
    <property type="term" value="F:kinase activity"/>
    <property type="evidence" value="ECO:0007669"/>
    <property type="project" value="UniProtKB-KW"/>
</dbReference>
<feature type="domain" description="Protein kinase" evidence="5">
    <location>
        <begin position="133"/>
        <end position="391"/>
    </location>
</feature>
<keyword evidence="6" id="KW-0418">Kinase</keyword>
<dbReference type="PROSITE" id="PS50011">
    <property type="entry name" value="PROTEIN_KINASE_DOM"/>
    <property type="match status" value="1"/>
</dbReference>
<organism evidence="6 7">
    <name type="scientific">Fragariocoptes setiger</name>
    <dbReference type="NCBI Taxonomy" id="1670756"/>
    <lineage>
        <taxon>Eukaryota</taxon>
        <taxon>Metazoa</taxon>
        <taxon>Ecdysozoa</taxon>
        <taxon>Arthropoda</taxon>
        <taxon>Chelicerata</taxon>
        <taxon>Arachnida</taxon>
        <taxon>Acari</taxon>
        <taxon>Acariformes</taxon>
        <taxon>Trombidiformes</taxon>
        <taxon>Prostigmata</taxon>
        <taxon>Eupodina</taxon>
        <taxon>Eriophyoidea</taxon>
        <taxon>Phytoptidae</taxon>
        <taxon>Fragariocoptes</taxon>
    </lineage>
</organism>
<dbReference type="Gene3D" id="3.30.200.20">
    <property type="entry name" value="Phosphorylase Kinase, domain 1"/>
    <property type="match status" value="1"/>
</dbReference>
<feature type="binding site" evidence="3">
    <location>
        <position position="163"/>
    </location>
    <ligand>
        <name>ATP</name>
        <dbReference type="ChEBI" id="CHEBI:30616"/>
    </ligand>
</feature>
<feature type="compositionally biased region" description="Low complexity" evidence="4">
    <location>
        <begin position="533"/>
        <end position="542"/>
    </location>
</feature>
<name>A0ABQ7SB50_9ACAR</name>
<keyword evidence="2 3" id="KW-0067">ATP-binding</keyword>
<keyword evidence="6" id="KW-0808">Transferase</keyword>
<dbReference type="SUPFAM" id="SSF56112">
    <property type="entry name" value="Protein kinase-like (PK-like)"/>
    <property type="match status" value="1"/>
</dbReference>
<proteinExistence type="predicted"/>
<dbReference type="InterPro" id="IPR017441">
    <property type="entry name" value="Protein_kinase_ATP_BS"/>
</dbReference>
<evidence type="ECO:0000256" key="4">
    <source>
        <dbReference type="SAM" id="MobiDB-lite"/>
    </source>
</evidence>
<feature type="compositionally biased region" description="Low complexity" evidence="4">
    <location>
        <begin position="490"/>
        <end position="510"/>
    </location>
</feature>
<dbReference type="SMART" id="SM00220">
    <property type="entry name" value="S_TKc"/>
    <property type="match status" value="1"/>
</dbReference>
<dbReference type="InterPro" id="IPR011009">
    <property type="entry name" value="Kinase-like_dom_sf"/>
</dbReference>
<dbReference type="PROSITE" id="PS00108">
    <property type="entry name" value="PROTEIN_KINASE_ST"/>
    <property type="match status" value="1"/>
</dbReference>
<comment type="caution">
    <text evidence="6">The sequence shown here is derived from an EMBL/GenBank/DDBJ whole genome shotgun (WGS) entry which is preliminary data.</text>
</comment>
<gene>
    <name evidence="6" type="primary">CaMKI</name>
    <name evidence="6" type="ORF">GZH46_00825</name>
</gene>
<feature type="compositionally biased region" description="Basic and acidic residues" evidence="4">
    <location>
        <begin position="521"/>
        <end position="531"/>
    </location>
</feature>
<sequence>MLFKNLISIIVPETLIPASMFQSKQAEKQQPPIKSTNLQTTKSCSKLFDLSKSVSRLLFDQILVTTQRLFSVVGHINLIKAHFNQANNNNNNNRTNKQATTKSFRTAPKRHDSIQMPLLGADYTFSRNIEAKYEFKDRLGTGAFSEVYLAENRQDSRDLVAIKCIDKKALRGKEDSLENEIKVLRKLKHKNIVQLLDIYDDRTTVYLVMQLISGGELFDRIVEKGNYTEKDASNLIKQILEAVDYMHSQGVVHRDLKPENLLYFSPDDDSNIMISDFGLSRCEDGGVMSTACGTPGYVAPEVLAQKPYGKAVDVWSIGVIAYILLCGYPPFYDDEGIDENLFAQIMKGDFEFESPYWDNISDAAKDFITHLICVNPNKRFTCKQALDHPWISGNEASDKDIYHSVSEQLKKNFAKSKWKQAYNATAVIRKMRKLAMTSAINTTTATATATNININTSTNVADDCVDPQLLVPSGTQQSSISVAVPATESPATPVAPSPQQQSAPQATRRQITTKKQLSIDLGDHSPTKLHDSTTPTATPTTS</sequence>
<dbReference type="Gene3D" id="1.10.510.10">
    <property type="entry name" value="Transferase(Phosphotransferase) domain 1"/>
    <property type="match status" value="1"/>
</dbReference>
<evidence type="ECO:0000256" key="1">
    <source>
        <dbReference type="ARBA" id="ARBA00022741"/>
    </source>
</evidence>
<dbReference type="EMBL" id="JAIFTH010000109">
    <property type="protein sequence ID" value="KAG9510623.1"/>
    <property type="molecule type" value="Genomic_DNA"/>
</dbReference>
<evidence type="ECO:0000256" key="3">
    <source>
        <dbReference type="PROSITE-ProRule" id="PRU10141"/>
    </source>
</evidence>
<reference evidence="6 7" key="1">
    <citation type="submission" date="2020-10" db="EMBL/GenBank/DDBJ databases">
        <authorList>
            <person name="Klimov P.B."/>
            <person name="Dyachkov S.M."/>
            <person name="Chetverikov P.E."/>
        </authorList>
    </citation>
    <scope>NUCLEOTIDE SEQUENCE [LARGE SCALE GENOMIC DNA]</scope>
    <source>
        <strain evidence="6">BMOC 18-1129-001#AD2665</strain>
        <tissue evidence="6">Entire mites</tissue>
    </source>
</reference>
<evidence type="ECO:0000256" key="2">
    <source>
        <dbReference type="ARBA" id="ARBA00022840"/>
    </source>
</evidence>
<dbReference type="PROSITE" id="PS00107">
    <property type="entry name" value="PROTEIN_KINASE_ATP"/>
    <property type="match status" value="1"/>
</dbReference>
<feature type="region of interest" description="Disordered" evidence="4">
    <location>
        <begin position="480"/>
        <end position="542"/>
    </location>
</feature>
<accession>A0ABQ7SB50</accession>
<dbReference type="Proteomes" id="UP000825002">
    <property type="component" value="Unassembled WGS sequence"/>
</dbReference>
<dbReference type="CDD" id="cd14083">
    <property type="entry name" value="STKc_CaMKI"/>
    <property type="match status" value="1"/>
</dbReference>
<keyword evidence="7" id="KW-1185">Reference proteome</keyword>
<feature type="region of interest" description="Disordered" evidence="4">
    <location>
        <begin position="85"/>
        <end position="107"/>
    </location>
</feature>
<keyword evidence="1 3" id="KW-0547">Nucleotide-binding</keyword>
<dbReference type="PANTHER" id="PTHR24347">
    <property type="entry name" value="SERINE/THREONINE-PROTEIN KINASE"/>
    <property type="match status" value="1"/>
</dbReference>
<evidence type="ECO:0000313" key="6">
    <source>
        <dbReference type="EMBL" id="KAG9510623.1"/>
    </source>
</evidence>